<dbReference type="Proteomes" id="UP000193144">
    <property type="component" value="Unassembled WGS sequence"/>
</dbReference>
<dbReference type="EMBL" id="MCFA01000080">
    <property type="protein sequence ID" value="ORY09883.1"/>
    <property type="molecule type" value="Genomic_DNA"/>
</dbReference>
<evidence type="ECO:0000313" key="2">
    <source>
        <dbReference type="EMBL" id="ORY09883.1"/>
    </source>
</evidence>
<name>A0A1Y1ZI08_9PLEO</name>
<protein>
    <submittedName>
        <fullName evidence="2">Uncharacterized protein</fullName>
    </submittedName>
</protein>
<accession>A0A1Y1ZI08</accession>
<feature type="compositionally biased region" description="Basic and acidic residues" evidence="1">
    <location>
        <begin position="7"/>
        <end position="49"/>
    </location>
</feature>
<sequence>MIKLCRRRPEEDPRKENPRRTQERPEEDQKKTRRGPEEDQKRTRRRPEEDQGCQETESDQHQGSVLIQRQANSRDVIKSCGTIERLGGKRVRSPTYPTYPENQLFPGTFIVLLSCLYLCRQRRQMWAVAASGDLASFSLCHGCACVPTSCHVESWPNVFAFKLRSPDFSALWQTSLCSCSRRSYCRICFDRRCRALRRRSYLNLLRCQHPGHSLLEVYVPFEARHHASVPLFHCGRLCRWRGTRVASSCWRVRVLELSAASRSDTMCNRGRSGPLIRRTRCLCRALWLVEWCARSYHDS</sequence>
<keyword evidence="3" id="KW-1185">Reference proteome</keyword>
<comment type="caution">
    <text evidence="2">The sequence shown here is derived from an EMBL/GenBank/DDBJ whole genome shotgun (WGS) entry which is preliminary data.</text>
</comment>
<feature type="region of interest" description="Disordered" evidence="1">
    <location>
        <begin position="1"/>
        <end position="68"/>
    </location>
</feature>
<dbReference type="AlphaFoldDB" id="A0A1Y1ZI08"/>
<reference evidence="2 3" key="1">
    <citation type="submission" date="2016-07" db="EMBL/GenBank/DDBJ databases">
        <title>Pervasive Adenine N6-methylation of Active Genes in Fungi.</title>
        <authorList>
            <consortium name="DOE Joint Genome Institute"/>
            <person name="Mondo S.J."/>
            <person name="Dannebaum R.O."/>
            <person name="Kuo R.C."/>
            <person name="Labutti K."/>
            <person name="Haridas S."/>
            <person name="Kuo A."/>
            <person name="Salamov A."/>
            <person name="Ahrendt S.R."/>
            <person name="Lipzen A."/>
            <person name="Sullivan W."/>
            <person name="Andreopoulos W.B."/>
            <person name="Clum A."/>
            <person name="Lindquist E."/>
            <person name="Daum C."/>
            <person name="Ramamoorthy G.K."/>
            <person name="Gryganskyi A."/>
            <person name="Culley D."/>
            <person name="Magnuson J.K."/>
            <person name="James T.Y."/>
            <person name="O'Malley M.A."/>
            <person name="Stajich J.E."/>
            <person name="Spatafora J.W."/>
            <person name="Visel A."/>
            <person name="Grigoriev I.V."/>
        </authorList>
    </citation>
    <scope>NUCLEOTIDE SEQUENCE [LARGE SCALE GENOMIC DNA]</scope>
    <source>
        <strain evidence="2 3">CBS 115471</strain>
    </source>
</reference>
<evidence type="ECO:0000313" key="3">
    <source>
        <dbReference type="Proteomes" id="UP000193144"/>
    </source>
</evidence>
<proteinExistence type="predicted"/>
<evidence type="ECO:0000256" key="1">
    <source>
        <dbReference type="SAM" id="MobiDB-lite"/>
    </source>
</evidence>
<organism evidence="2 3">
    <name type="scientific">Clohesyomyces aquaticus</name>
    <dbReference type="NCBI Taxonomy" id="1231657"/>
    <lineage>
        <taxon>Eukaryota</taxon>
        <taxon>Fungi</taxon>
        <taxon>Dikarya</taxon>
        <taxon>Ascomycota</taxon>
        <taxon>Pezizomycotina</taxon>
        <taxon>Dothideomycetes</taxon>
        <taxon>Pleosporomycetidae</taxon>
        <taxon>Pleosporales</taxon>
        <taxon>Lindgomycetaceae</taxon>
        <taxon>Clohesyomyces</taxon>
    </lineage>
</organism>
<gene>
    <name evidence="2" type="ORF">BCR34DRAFT_362660</name>
</gene>